<dbReference type="EMBL" id="CAJVCE010000016">
    <property type="protein sequence ID" value="CAG7651586.1"/>
    <property type="molecule type" value="Genomic_DNA"/>
</dbReference>
<gene>
    <name evidence="1" type="ORF">PAECIP111802_05002</name>
</gene>
<comment type="caution">
    <text evidence="1">The sequence shown here is derived from an EMBL/GenBank/DDBJ whole genome shotgun (WGS) entry which is preliminary data.</text>
</comment>
<accession>A0ABM8VNP8</accession>
<keyword evidence="2" id="KW-1185">Reference proteome</keyword>
<sequence>MLSIFQMKEELTCRANPRDVIDELKAMYLRDSRIWIAATSHEIQLKCNFII</sequence>
<protein>
    <submittedName>
        <fullName evidence="1">Uncharacterized protein</fullName>
    </submittedName>
</protein>
<evidence type="ECO:0000313" key="1">
    <source>
        <dbReference type="EMBL" id="CAG7651586.1"/>
    </source>
</evidence>
<proteinExistence type="predicted"/>
<organism evidence="1 2">
    <name type="scientific">Paenibacillus allorhizosphaerae</name>
    <dbReference type="NCBI Taxonomy" id="2849866"/>
    <lineage>
        <taxon>Bacteria</taxon>
        <taxon>Bacillati</taxon>
        <taxon>Bacillota</taxon>
        <taxon>Bacilli</taxon>
        <taxon>Bacillales</taxon>
        <taxon>Paenibacillaceae</taxon>
        <taxon>Paenibacillus</taxon>
    </lineage>
</organism>
<reference evidence="1 2" key="1">
    <citation type="submission" date="2021-06" db="EMBL/GenBank/DDBJ databases">
        <authorList>
            <person name="Criscuolo A."/>
        </authorList>
    </citation>
    <scope>NUCLEOTIDE SEQUENCE [LARGE SCALE GENOMIC DNA]</scope>
    <source>
        <strain evidence="2">CIP 111802</strain>
    </source>
</reference>
<dbReference type="Proteomes" id="UP000730618">
    <property type="component" value="Unassembled WGS sequence"/>
</dbReference>
<evidence type="ECO:0000313" key="2">
    <source>
        <dbReference type="Proteomes" id="UP000730618"/>
    </source>
</evidence>
<name>A0ABM8VNP8_9BACL</name>